<evidence type="ECO:0000313" key="1">
    <source>
        <dbReference type="EMBL" id="KAA6338550.1"/>
    </source>
</evidence>
<dbReference type="AlphaFoldDB" id="A0A5J4S951"/>
<protein>
    <recommendedName>
        <fullName evidence="3">DUF2158 domain-containing protein</fullName>
    </recommendedName>
</protein>
<sequence>METEQEFKVGDLVILKSSTSKFSMTVESILEDGRIECVWHDDKCTPYKPIVLVHYKDNEPKQRDKSLGISGMIRR</sequence>
<proteinExistence type="predicted"/>
<organism evidence="2">
    <name type="scientific">termite gut metagenome</name>
    <dbReference type="NCBI Taxonomy" id="433724"/>
    <lineage>
        <taxon>unclassified sequences</taxon>
        <taxon>metagenomes</taxon>
        <taxon>organismal metagenomes</taxon>
    </lineage>
</organism>
<evidence type="ECO:0008006" key="3">
    <source>
        <dbReference type="Google" id="ProtNLM"/>
    </source>
</evidence>
<evidence type="ECO:0000313" key="2">
    <source>
        <dbReference type="EMBL" id="KAA6342212.1"/>
    </source>
</evidence>
<dbReference type="EMBL" id="SNRY01000339">
    <property type="protein sequence ID" value="KAA6342212.1"/>
    <property type="molecule type" value="Genomic_DNA"/>
</dbReference>
<comment type="caution">
    <text evidence="2">The sequence shown here is derived from an EMBL/GenBank/DDBJ whole genome shotgun (WGS) entry which is preliminary data.</text>
</comment>
<name>A0A5J4S951_9ZZZZ</name>
<dbReference type="EMBL" id="SNRY01000607">
    <property type="protein sequence ID" value="KAA6338550.1"/>
    <property type="molecule type" value="Genomic_DNA"/>
</dbReference>
<accession>A0A5J4S951</accession>
<gene>
    <name evidence="2" type="ORF">EZS27_010010</name>
    <name evidence="1" type="ORF">EZS27_013463</name>
</gene>
<reference evidence="2" key="1">
    <citation type="submission" date="2019-03" db="EMBL/GenBank/DDBJ databases">
        <title>Single cell metagenomics reveals metabolic interactions within the superorganism composed of flagellate Streblomastix strix and complex community of Bacteroidetes bacteria on its surface.</title>
        <authorList>
            <person name="Treitli S.C."/>
            <person name="Kolisko M."/>
            <person name="Husnik F."/>
            <person name="Keeling P."/>
            <person name="Hampl V."/>
        </authorList>
    </citation>
    <scope>NUCLEOTIDE SEQUENCE</scope>
    <source>
        <strain evidence="2">STM</strain>
    </source>
</reference>